<evidence type="ECO:0000256" key="1">
    <source>
        <dbReference type="SAM" id="MobiDB-lite"/>
    </source>
</evidence>
<dbReference type="AlphaFoldDB" id="A0A3L6DSL6"/>
<gene>
    <name evidence="2" type="ORF">Zm00014a_022929</name>
</gene>
<name>A0A3L6DSL6_MAIZE</name>
<evidence type="ECO:0000313" key="2">
    <source>
        <dbReference type="EMBL" id="PWZ11449.1"/>
    </source>
</evidence>
<organism evidence="2 3">
    <name type="scientific">Zea mays</name>
    <name type="common">Maize</name>
    <dbReference type="NCBI Taxonomy" id="4577"/>
    <lineage>
        <taxon>Eukaryota</taxon>
        <taxon>Viridiplantae</taxon>
        <taxon>Streptophyta</taxon>
        <taxon>Embryophyta</taxon>
        <taxon>Tracheophyta</taxon>
        <taxon>Spermatophyta</taxon>
        <taxon>Magnoliopsida</taxon>
        <taxon>Liliopsida</taxon>
        <taxon>Poales</taxon>
        <taxon>Poaceae</taxon>
        <taxon>PACMAD clade</taxon>
        <taxon>Panicoideae</taxon>
        <taxon>Andropogonodae</taxon>
        <taxon>Andropogoneae</taxon>
        <taxon>Tripsacinae</taxon>
        <taxon>Zea</taxon>
    </lineage>
</organism>
<feature type="region of interest" description="Disordered" evidence="1">
    <location>
        <begin position="251"/>
        <end position="271"/>
    </location>
</feature>
<feature type="compositionally biased region" description="Acidic residues" evidence="1">
    <location>
        <begin position="350"/>
        <end position="361"/>
    </location>
</feature>
<sequence length="361" mass="40093">MARNINSDYIDFSQLGGFDMGINFDEFEENVKKLMEDFLDNALLLTFPIHGRIPIKYLDSAHDKAVEFIEDVHAKFYGPFTNDEVPNNDQSSRYVITESSPTSIEKELVGPNTEPSTPPACFITMENSSTGCDTDAHKTQSESFSTKSTGLSSMNHMYPENNLSEGAHIDLNDLCILPEDISTTRIYDILIHTTDFCNALLLEDSSTNYEMTVCLQPYQATLPGTQANRPEVHMVSTISYSANSPVESTIHGTCTSHDSSTSASSCADDPSMSTDNMFKSVDMDGQKHMKNDKIEVHRAPQPENASFKKMLLRNLSRKLRWSKAQADTHQTMAPGSQGAEDLGYPLVSPSDDDLEDGWEIL</sequence>
<dbReference type="EMBL" id="NCVQ01000009">
    <property type="protein sequence ID" value="PWZ11449.1"/>
    <property type="molecule type" value="Genomic_DNA"/>
</dbReference>
<reference evidence="2 3" key="1">
    <citation type="journal article" date="2018" name="Nat. Genet.">
        <title>Extensive intraspecific gene order and gene structural variations between Mo17 and other maize genomes.</title>
        <authorList>
            <person name="Sun S."/>
            <person name="Zhou Y."/>
            <person name="Chen J."/>
            <person name="Shi J."/>
            <person name="Zhao H."/>
            <person name="Zhao H."/>
            <person name="Song W."/>
            <person name="Zhang M."/>
            <person name="Cui Y."/>
            <person name="Dong X."/>
            <person name="Liu H."/>
            <person name="Ma X."/>
            <person name="Jiao Y."/>
            <person name="Wang B."/>
            <person name="Wei X."/>
            <person name="Stein J.C."/>
            <person name="Glaubitz J.C."/>
            <person name="Lu F."/>
            <person name="Yu G."/>
            <person name="Liang C."/>
            <person name="Fengler K."/>
            <person name="Li B."/>
            <person name="Rafalski A."/>
            <person name="Schnable P.S."/>
            <person name="Ware D.H."/>
            <person name="Buckler E.S."/>
            <person name="Lai J."/>
        </authorList>
    </citation>
    <scope>NUCLEOTIDE SEQUENCE [LARGE SCALE GENOMIC DNA]</scope>
    <source>
        <strain evidence="3">cv. Missouri 17</strain>
        <tissue evidence="2">Seedling</tissue>
    </source>
</reference>
<evidence type="ECO:0000313" key="3">
    <source>
        <dbReference type="Proteomes" id="UP000251960"/>
    </source>
</evidence>
<feature type="region of interest" description="Disordered" evidence="1">
    <location>
        <begin position="322"/>
        <end position="361"/>
    </location>
</feature>
<feature type="compositionally biased region" description="Polar residues" evidence="1">
    <location>
        <begin position="325"/>
        <end position="334"/>
    </location>
</feature>
<comment type="caution">
    <text evidence="2">The sequence shown here is derived from an EMBL/GenBank/DDBJ whole genome shotgun (WGS) entry which is preliminary data.</text>
</comment>
<proteinExistence type="predicted"/>
<feature type="compositionally biased region" description="Low complexity" evidence="1">
    <location>
        <begin position="253"/>
        <end position="271"/>
    </location>
</feature>
<protein>
    <submittedName>
        <fullName evidence="2">Uncharacterized protein</fullName>
    </submittedName>
</protein>
<accession>A0A3L6DSL6</accession>
<dbReference type="ExpressionAtlas" id="A0A3L6DSL6">
    <property type="expression patterns" value="baseline and differential"/>
</dbReference>
<dbReference type="Proteomes" id="UP000251960">
    <property type="component" value="Chromosome 8"/>
</dbReference>